<dbReference type="Proteomes" id="UP000509429">
    <property type="component" value="Chromosome"/>
</dbReference>
<accession>A0A6N0HP26</accession>
<keyword evidence="4" id="KW-1185">Reference proteome</keyword>
<organism evidence="3 4">
    <name type="scientific">Candidatus Ruthia endofausta</name>
    <dbReference type="NCBI Taxonomy" id="2738852"/>
    <lineage>
        <taxon>Bacteria</taxon>
        <taxon>Pseudomonadati</taxon>
        <taxon>Pseudomonadota</taxon>
        <taxon>Gammaproteobacteria</taxon>
        <taxon>Candidatus Pseudothioglobaceae</taxon>
        <taxon>Candidatus Ruthturnera</taxon>
    </lineage>
</organism>
<gene>
    <name evidence="3" type="ORF">HUE58_03175</name>
</gene>
<name>A0A6N0HP26_9GAMM</name>
<reference evidence="3 4" key="1">
    <citation type="submission" date="2020-05" db="EMBL/GenBank/DDBJ databases">
        <title>Horizontal transmission and recombination maintain forever young bacterial symbiont genomes.</title>
        <authorList>
            <person name="Russell S.L."/>
            <person name="Pepper-Tunick E."/>
            <person name="Svedberg J."/>
            <person name="Byrne A."/>
            <person name="Ruelas Castillo J."/>
            <person name="Vollmers C."/>
            <person name="Beinart R.A."/>
            <person name="Corbett-Detig R."/>
        </authorList>
    </citation>
    <scope>NUCLEOTIDE SEQUENCE [LARGE SCALE GENOMIC DNA]</scope>
    <source>
        <strain evidence="3">JDF_Ridge</strain>
    </source>
</reference>
<sequence length="183" mass="20859">MYKITAFLSFFICTLIVNAQLIKVSAQGNILESESRNHQCVLDQQSKLVWEVKLSDKGLQDMNNTYTWFDGKSGVDNGDYSHYCHWGKNCNTQAFINTLNTVKLCKQSAWRLPSESELRTLLIYGDNDLLINPDFFPNAKRKSYWSTDEQDVDIAIDVPFFYGGSKGSDKSFDAHIRAVSDAY</sequence>
<dbReference type="RefSeq" id="WP_174605597.1">
    <property type="nucleotide sequence ID" value="NZ_CP054490.1"/>
</dbReference>
<evidence type="ECO:0000313" key="4">
    <source>
        <dbReference type="Proteomes" id="UP000509429"/>
    </source>
</evidence>
<dbReference type="Pfam" id="PF07603">
    <property type="entry name" value="Lcl_C"/>
    <property type="match status" value="1"/>
</dbReference>
<keyword evidence="1" id="KW-0732">Signal</keyword>
<feature type="domain" description="Lcl C-terminal" evidence="2">
    <location>
        <begin position="39"/>
        <end position="179"/>
    </location>
</feature>
<evidence type="ECO:0000256" key="1">
    <source>
        <dbReference type="SAM" id="SignalP"/>
    </source>
</evidence>
<dbReference type="InterPro" id="IPR011460">
    <property type="entry name" value="Lcl_C"/>
</dbReference>
<feature type="signal peptide" evidence="1">
    <location>
        <begin position="1"/>
        <end position="19"/>
    </location>
</feature>
<evidence type="ECO:0000313" key="3">
    <source>
        <dbReference type="EMBL" id="QKQ24159.1"/>
    </source>
</evidence>
<proteinExistence type="predicted"/>
<dbReference type="AlphaFoldDB" id="A0A6N0HP26"/>
<evidence type="ECO:0000259" key="2">
    <source>
        <dbReference type="Pfam" id="PF07603"/>
    </source>
</evidence>
<protein>
    <submittedName>
        <fullName evidence="3">DUF1566 domain-containing protein</fullName>
    </submittedName>
</protein>
<feature type="chain" id="PRO_5026989839" evidence="1">
    <location>
        <begin position="20"/>
        <end position="183"/>
    </location>
</feature>
<dbReference type="KEGG" id="reo:HUE58_03175"/>
<dbReference type="EMBL" id="CP054490">
    <property type="protein sequence ID" value="QKQ24159.1"/>
    <property type="molecule type" value="Genomic_DNA"/>
</dbReference>